<dbReference type="SUPFAM" id="SSF53474">
    <property type="entry name" value="alpha/beta-Hydrolases"/>
    <property type="match status" value="1"/>
</dbReference>
<organism evidence="4 5">
    <name type="scientific">Leeuwenhoekiella aestuarii</name>
    <dbReference type="NCBI Taxonomy" id="2249426"/>
    <lineage>
        <taxon>Bacteria</taxon>
        <taxon>Pseudomonadati</taxon>
        <taxon>Bacteroidota</taxon>
        <taxon>Flavobacteriia</taxon>
        <taxon>Flavobacteriales</taxon>
        <taxon>Flavobacteriaceae</taxon>
        <taxon>Leeuwenhoekiella</taxon>
    </lineage>
</organism>
<dbReference type="SUPFAM" id="SSF82171">
    <property type="entry name" value="DPP6 N-terminal domain-like"/>
    <property type="match status" value="1"/>
</dbReference>
<dbReference type="InterPro" id="IPR001375">
    <property type="entry name" value="Peptidase_S9_cat"/>
</dbReference>
<protein>
    <submittedName>
        <fullName evidence="4">Dipeptidyl aminopeptidase/acylaminoacyl peptidase</fullName>
    </submittedName>
</protein>
<feature type="domain" description="Dipeptidylpeptidase IV N-terminal" evidence="3">
    <location>
        <begin position="120"/>
        <end position="465"/>
    </location>
</feature>
<dbReference type="Gene3D" id="2.140.10.30">
    <property type="entry name" value="Dipeptidylpeptidase IV, N-terminal domain"/>
    <property type="match status" value="1"/>
</dbReference>
<proteinExistence type="predicted"/>
<evidence type="ECO:0000256" key="1">
    <source>
        <dbReference type="SAM" id="SignalP"/>
    </source>
</evidence>
<keyword evidence="4" id="KW-0031">Aminopeptidase</keyword>
<feature type="signal peptide" evidence="1">
    <location>
        <begin position="1"/>
        <end position="23"/>
    </location>
</feature>
<dbReference type="InterPro" id="IPR029058">
    <property type="entry name" value="AB_hydrolase_fold"/>
</dbReference>
<keyword evidence="4" id="KW-0378">Hydrolase</keyword>
<dbReference type="GO" id="GO:0006508">
    <property type="term" value="P:proteolysis"/>
    <property type="evidence" value="ECO:0007669"/>
    <property type="project" value="InterPro"/>
</dbReference>
<gene>
    <name evidence="4" type="ORF">DSM04_101715</name>
</gene>
<sequence length="759" mass="87248">MKVLNTRAVFFLASLCCSLVVFAQEQMTMAEYQVAIDYTYGNLMNKKVFNLDTDVYEFEDHSGIWFVDYAKDQKTYKTLSFKSGRVKPLFDQEKLAAALSEKVENQVEANKLSISKINRRKEGYHFEFDAKSYIWNTKTGVLDDADKKEERKRKWDNQYESKSPDGKWVAFVKEHNLFIKNTESDTEFSLTTDGEKGYDYASSIGWFDIIEGEGTERPKHFNVQWSPDSKYLVTQVVDTRNAEKMYLLDYSIDSLYKPKLLSYYRGSPGDSTMVTYKPVFFDVPARKQLDIDLPTKIHVNGIWLRWLEQEPHKMITSYRSRGYKDQYIKTVDLDAERVETLYEESVKTSIDNFEYREIEGWQDLVVLSERSGWKQLYLLNKDSRALKALTDGDFVVSDIIYIDEKKKEIYYTASGVKADANPYHQKLYRISLNGKITELTPENTNHDIQFLEGSDYFVDVISAVDQASKTVLRSKKNGKIIQTLTEADFAAVEVEGWEAPEVFTLTGKDGKTPIYGALWKPINFDASKSYPVIDATYTGPHTQRFPRSFGQAFSNQAMANLGFIVVAVDGLGTAGRSKAFRDVSYMNMGDNLRDHVNAIKFLGEKYDWIDADRVGIFGHSAGGFDAGHAVLAFPDFYKVAVASSGDHDFRMEKAWWPEMYMGYPIDSRYEEVSNITMAPNLKGKLLLVHGGIDDNVNPSATFKFAEALIKADKEFDMLIIPSQRHGYTGKHNAYFQKKRWNYFIENLLNKKSLWDYNIY</sequence>
<dbReference type="AlphaFoldDB" id="A0A4Q0P0U2"/>
<dbReference type="RefSeq" id="WP_128760054.1">
    <property type="nucleotide sequence ID" value="NZ_QOVI01000001.1"/>
</dbReference>
<keyword evidence="5" id="KW-1185">Reference proteome</keyword>
<dbReference type="InterPro" id="IPR050278">
    <property type="entry name" value="Serine_Prot_S9B/DPPIV"/>
</dbReference>
<dbReference type="PANTHER" id="PTHR11731:SF193">
    <property type="entry name" value="DIPEPTIDYL PEPTIDASE 9"/>
    <property type="match status" value="1"/>
</dbReference>
<dbReference type="InterPro" id="IPR002469">
    <property type="entry name" value="Peptidase_S9B_N"/>
</dbReference>
<dbReference type="GO" id="GO:0008236">
    <property type="term" value="F:serine-type peptidase activity"/>
    <property type="evidence" value="ECO:0007669"/>
    <property type="project" value="InterPro"/>
</dbReference>
<dbReference type="PANTHER" id="PTHR11731">
    <property type="entry name" value="PROTEASE FAMILY S9B,C DIPEPTIDYL-PEPTIDASE IV-RELATED"/>
    <property type="match status" value="1"/>
</dbReference>
<dbReference type="Pfam" id="PF00930">
    <property type="entry name" value="DPPIV_N"/>
    <property type="match status" value="1"/>
</dbReference>
<feature type="chain" id="PRO_5020238552" evidence="1">
    <location>
        <begin position="24"/>
        <end position="759"/>
    </location>
</feature>
<feature type="domain" description="Peptidase S9 prolyl oligopeptidase catalytic" evidence="2">
    <location>
        <begin position="555"/>
        <end position="747"/>
    </location>
</feature>
<evidence type="ECO:0000259" key="3">
    <source>
        <dbReference type="Pfam" id="PF00930"/>
    </source>
</evidence>
<accession>A0A4Q0P0U2</accession>
<keyword evidence="1" id="KW-0732">Signal</keyword>
<dbReference type="GO" id="GO:0004177">
    <property type="term" value="F:aminopeptidase activity"/>
    <property type="evidence" value="ECO:0007669"/>
    <property type="project" value="UniProtKB-KW"/>
</dbReference>
<dbReference type="Pfam" id="PF00326">
    <property type="entry name" value="Peptidase_S9"/>
    <property type="match status" value="1"/>
</dbReference>
<evidence type="ECO:0000313" key="5">
    <source>
        <dbReference type="Proteomes" id="UP000289821"/>
    </source>
</evidence>
<evidence type="ECO:0000259" key="2">
    <source>
        <dbReference type="Pfam" id="PF00326"/>
    </source>
</evidence>
<comment type="caution">
    <text evidence="4">The sequence shown here is derived from an EMBL/GenBank/DDBJ whole genome shotgun (WGS) entry which is preliminary data.</text>
</comment>
<dbReference type="EMBL" id="QOVI01000001">
    <property type="protein sequence ID" value="RXG18515.1"/>
    <property type="molecule type" value="Genomic_DNA"/>
</dbReference>
<name>A0A4Q0P0U2_9FLAO</name>
<reference evidence="4 5" key="1">
    <citation type="submission" date="2018-07" db="EMBL/GenBank/DDBJ databases">
        <title>Leeuwenhoekiella genomics.</title>
        <authorList>
            <person name="Tahon G."/>
            <person name="Willems A."/>
        </authorList>
    </citation>
    <scope>NUCLEOTIDE SEQUENCE [LARGE SCALE GENOMIC DNA]</scope>
    <source>
        <strain evidence="4 5">R-50232</strain>
    </source>
</reference>
<dbReference type="GO" id="GO:0008239">
    <property type="term" value="F:dipeptidyl-peptidase activity"/>
    <property type="evidence" value="ECO:0007669"/>
    <property type="project" value="TreeGrafter"/>
</dbReference>
<keyword evidence="4" id="KW-0645">Protease</keyword>
<dbReference type="OrthoDB" id="9812921at2"/>
<dbReference type="Proteomes" id="UP000289821">
    <property type="component" value="Unassembled WGS sequence"/>
</dbReference>
<dbReference type="Gene3D" id="3.40.50.1820">
    <property type="entry name" value="alpha/beta hydrolase"/>
    <property type="match status" value="1"/>
</dbReference>
<evidence type="ECO:0000313" key="4">
    <source>
        <dbReference type="EMBL" id="RXG18515.1"/>
    </source>
</evidence>